<proteinExistence type="predicted"/>
<evidence type="ECO:0000256" key="1">
    <source>
        <dbReference type="SAM" id="MobiDB-lite"/>
    </source>
</evidence>
<feature type="transmembrane region" description="Helical" evidence="2">
    <location>
        <begin position="18"/>
        <end position="37"/>
    </location>
</feature>
<organism evidence="3 4">
    <name type="scientific">Plasmodium vinckei vinckei</name>
    <dbReference type="NCBI Taxonomy" id="54757"/>
    <lineage>
        <taxon>Eukaryota</taxon>
        <taxon>Sar</taxon>
        <taxon>Alveolata</taxon>
        <taxon>Apicomplexa</taxon>
        <taxon>Aconoidasida</taxon>
        <taxon>Haemosporida</taxon>
        <taxon>Plasmodiidae</taxon>
        <taxon>Plasmodium</taxon>
        <taxon>Plasmodium (Vinckeia)</taxon>
    </lineage>
</organism>
<dbReference type="RefSeq" id="XP_008625377.2">
    <property type="nucleotide sequence ID" value="XM_008627155.2"/>
</dbReference>
<feature type="compositionally biased region" description="Basic and acidic residues" evidence="1">
    <location>
        <begin position="189"/>
        <end position="198"/>
    </location>
</feature>
<dbReference type="OrthoDB" id="372161at2759"/>
<sequence length="198" mass="22839">MKSIKNENMYNDAQKRAVIFFTMSLFCNFIKVILLLFDGLAAFLSITLCLLFMFFGYFGILSNTPSYTHTQIYITIVYVDIMLNFLIAFVPLYNIFTISEIYIKKAPGTQSNDGFIYIISIVLIIYSLVSTLLNSLSIYYSKKLIKPILVYKENNTKIGNNYSQDNEAIDKQEKKKMKKKKFKGIPKLGNEHEGHEIV</sequence>
<keyword evidence="2" id="KW-0812">Transmembrane</keyword>
<feature type="transmembrane region" description="Helical" evidence="2">
    <location>
        <begin position="43"/>
        <end position="60"/>
    </location>
</feature>
<dbReference type="Proteomes" id="UP000030681">
    <property type="component" value="Unassembled WGS sequence"/>
</dbReference>
<dbReference type="KEGG" id="pvv:PVVCY_0600090"/>
<accession>A0A081ICK2</accession>
<evidence type="ECO:0000256" key="2">
    <source>
        <dbReference type="SAM" id="Phobius"/>
    </source>
</evidence>
<name>A0A081ICK2_PLAVN</name>
<protein>
    <submittedName>
        <fullName evidence="3">Uncharacterized protein</fullName>
    </submittedName>
</protein>
<reference evidence="3 4" key="1">
    <citation type="submission" date="2013-02" db="EMBL/GenBank/DDBJ databases">
        <title>The Genome Sequence of Plasmodium vinckei vinckei.</title>
        <authorList>
            <consortium name="The Broad Institute Genome Sequencing Platform"/>
            <consortium name="The Broad Institute Genome Sequencing Center for Infectious Disease"/>
            <person name="Neafsey D."/>
            <person name="Cheeseman I."/>
            <person name="Volkman S."/>
            <person name="Adams J."/>
            <person name="Walker B."/>
            <person name="Young S.K."/>
            <person name="Zeng Q."/>
            <person name="Gargeya S."/>
            <person name="Fitzgerald M."/>
            <person name="Haas B."/>
            <person name="Abouelleil A."/>
            <person name="Alvarado L."/>
            <person name="Arachchi H.M."/>
            <person name="Berlin A.M."/>
            <person name="Chapman S.B."/>
            <person name="Dewar J."/>
            <person name="Goldberg J."/>
            <person name="Griggs A."/>
            <person name="Gujja S."/>
            <person name="Hansen M."/>
            <person name="Howarth C."/>
            <person name="Imamovic A."/>
            <person name="Larimer J."/>
            <person name="McCowan C."/>
            <person name="Murphy C."/>
            <person name="Neiman D."/>
            <person name="Pearson M."/>
            <person name="Priest M."/>
            <person name="Roberts A."/>
            <person name="Saif S."/>
            <person name="Shea T."/>
            <person name="Sisk P."/>
            <person name="Sykes S."/>
            <person name="Wortman J."/>
            <person name="Nusbaum C."/>
            <person name="Birren B."/>
        </authorList>
    </citation>
    <scope>NUCLEOTIDE SEQUENCE [LARGE SCALE GENOMIC DNA]</scope>
    <source>
        <strain evidence="4">vinckei</strain>
    </source>
</reference>
<gene>
    <name evidence="3" type="ORF">YYE_03506</name>
</gene>
<keyword evidence="2" id="KW-0472">Membrane</keyword>
<dbReference type="GeneID" id="19961712"/>
<evidence type="ECO:0000313" key="4">
    <source>
        <dbReference type="Proteomes" id="UP000030681"/>
    </source>
</evidence>
<feature type="transmembrane region" description="Helical" evidence="2">
    <location>
        <begin position="72"/>
        <end position="95"/>
    </location>
</feature>
<keyword evidence="2" id="KW-1133">Transmembrane helix</keyword>
<dbReference type="AlphaFoldDB" id="A0A081ICK2"/>
<feature type="transmembrane region" description="Helical" evidence="2">
    <location>
        <begin position="115"/>
        <end position="136"/>
    </location>
</feature>
<feature type="region of interest" description="Disordered" evidence="1">
    <location>
        <begin position="178"/>
        <end position="198"/>
    </location>
</feature>
<dbReference type="EMBL" id="KL446951">
    <property type="protein sequence ID" value="KEG01410.1"/>
    <property type="molecule type" value="Genomic_DNA"/>
</dbReference>
<evidence type="ECO:0000313" key="3">
    <source>
        <dbReference type="EMBL" id="KEG01410.1"/>
    </source>
</evidence>